<dbReference type="Gene3D" id="6.10.110.10">
    <property type="match status" value="1"/>
</dbReference>
<reference evidence="7" key="1">
    <citation type="submission" date="2020-05" db="UniProtKB">
        <authorList>
            <consortium name="EnsemblMetazoa"/>
        </authorList>
    </citation>
    <scope>IDENTIFICATION</scope>
    <source>
        <strain evidence="7">BB02</strain>
    </source>
</reference>
<comment type="subcellular location">
    <subcellularLocation>
        <location evidence="1">Membrane</location>
        <topology evidence="1">Multi-pass membrane protein</topology>
    </subcellularLocation>
</comment>
<evidence type="ECO:0000256" key="5">
    <source>
        <dbReference type="ARBA" id="ARBA00023136"/>
    </source>
</evidence>
<comment type="similarity">
    <text evidence="2">Belongs to the IFI6/IFI27 family.</text>
</comment>
<dbReference type="KEGG" id="bgt:106075753"/>
<evidence type="ECO:0000256" key="1">
    <source>
        <dbReference type="ARBA" id="ARBA00004141"/>
    </source>
</evidence>
<dbReference type="VEuPathDB" id="VectorBase:BGLAX_041236"/>
<dbReference type="VEuPathDB" id="VectorBase:BGLB027510"/>
<evidence type="ECO:0000313" key="8">
    <source>
        <dbReference type="Proteomes" id="UP000076420"/>
    </source>
</evidence>
<keyword evidence="4 6" id="KW-1133">Transmembrane helix</keyword>
<dbReference type="GO" id="GO:0031966">
    <property type="term" value="C:mitochondrial membrane"/>
    <property type="evidence" value="ECO:0007669"/>
    <property type="project" value="TreeGrafter"/>
</dbReference>
<evidence type="ECO:0000256" key="2">
    <source>
        <dbReference type="ARBA" id="ARBA00007262"/>
    </source>
</evidence>
<dbReference type="InterPro" id="IPR009311">
    <property type="entry name" value="IFI6/IFI27-like"/>
</dbReference>
<organism evidence="7 8">
    <name type="scientific">Biomphalaria glabrata</name>
    <name type="common">Bloodfluke planorb</name>
    <name type="synonym">Freshwater snail</name>
    <dbReference type="NCBI Taxonomy" id="6526"/>
    <lineage>
        <taxon>Eukaryota</taxon>
        <taxon>Metazoa</taxon>
        <taxon>Spiralia</taxon>
        <taxon>Lophotrochozoa</taxon>
        <taxon>Mollusca</taxon>
        <taxon>Gastropoda</taxon>
        <taxon>Heterobranchia</taxon>
        <taxon>Euthyneura</taxon>
        <taxon>Panpulmonata</taxon>
        <taxon>Hygrophila</taxon>
        <taxon>Lymnaeoidea</taxon>
        <taxon>Planorbidae</taxon>
        <taxon>Biomphalaria</taxon>
    </lineage>
</organism>
<dbReference type="AlphaFoldDB" id="A0A2C9L6B2"/>
<protein>
    <submittedName>
        <fullName evidence="7">Uncharacterized protein</fullName>
    </submittedName>
</protein>
<name>A0A2C9L6B2_BIOGL</name>
<dbReference type="PANTHER" id="PTHR16932:SF37">
    <property type="entry name" value="ISG12-1 PROTEIN-RELATED"/>
    <property type="match status" value="1"/>
</dbReference>
<evidence type="ECO:0000256" key="6">
    <source>
        <dbReference type="SAM" id="Phobius"/>
    </source>
</evidence>
<evidence type="ECO:0000256" key="4">
    <source>
        <dbReference type="ARBA" id="ARBA00022989"/>
    </source>
</evidence>
<dbReference type="Pfam" id="PF06140">
    <property type="entry name" value="Ifi-6-16"/>
    <property type="match status" value="1"/>
</dbReference>
<evidence type="ECO:0000256" key="3">
    <source>
        <dbReference type="ARBA" id="ARBA00022692"/>
    </source>
</evidence>
<feature type="transmembrane region" description="Helical" evidence="6">
    <location>
        <begin position="93"/>
        <end position="118"/>
    </location>
</feature>
<dbReference type="OrthoDB" id="10507462at2759"/>
<dbReference type="GO" id="GO:0001836">
    <property type="term" value="P:release of cytochrome c from mitochondria"/>
    <property type="evidence" value="ECO:0007669"/>
    <property type="project" value="TreeGrafter"/>
</dbReference>
<evidence type="ECO:0000313" key="7">
    <source>
        <dbReference type="EnsemblMetazoa" id="BGLB027510-PA"/>
    </source>
</evidence>
<dbReference type="InterPro" id="IPR038213">
    <property type="entry name" value="IFI6/IFI27-like_sf"/>
</dbReference>
<sequence>MASCRKLILLMNQHTGTRVFISKLRSLPSAVVYVDRSITFKTKSNQKEIDDDDLQQTLNSYRKSKIIVGTAVLAGAGGAVLAAPLALTTAGFGAAGIAAGSVAASMMSGAATTGYVLAFEFVLLNFGIDTFSVCVCVSYTSLTEVVV</sequence>
<dbReference type="Proteomes" id="UP000076420">
    <property type="component" value="Unassembled WGS sequence"/>
</dbReference>
<feature type="transmembrane region" description="Helical" evidence="6">
    <location>
        <begin position="66"/>
        <end position="87"/>
    </location>
</feature>
<keyword evidence="5 6" id="KW-0472">Membrane</keyword>
<dbReference type="GO" id="GO:0097193">
    <property type="term" value="P:intrinsic apoptotic signaling pathway"/>
    <property type="evidence" value="ECO:0007669"/>
    <property type="project" value="TreeGrafter"/>
</dbReference>
<dbReference type="EnsemblMetazoa" id="BGLB027510-RA">
    <property type="protein sequence ID" value="BGLB027510-PA"/>
    <property type="gene ID" value="BGLB027510"/>
</dbReference>
<gene>
    <name evidence="7" type="primary">106075753</name>
</gene>
<accession>A0A2C9L6B2</accession>
<proteinExistence type="inferred from homology"/>
<keyword evidence="3 6" id="KW-0812">Transmembrane</keyword>
<dbReference type="PANTHER" id="PTHR16932">
    <property type="entry name" value="INTERFERON ALPHA-INDUCIBLE PROTEIN 27"/>
    <property type="match status" value="1"/>
</dbReference>